<comment type="caution">
    <text evidence="1">The sequence shown here is derived from an EMBL/GenBank/DDBJ whole genome shotgun (WGS) entry which is preliminary data.</text>
</comment>
<dbReference type="AlphaFoldDB" id="A0A366LW29"/>
<evidence type="ECO:0000313" key="2">
    <source>
        <dbReference type="Proteomes" id="UP000253303"/>
    </source>
</evidence>
<reference evidence="1 2" key="1">
    <citation type="submission" date="2018-06" db="EMBL/GenBank/DDBJ databases">
        <title>Sphaerisporangium craniellae sp. nov., isolated from a marine sponge in the South China Sea.</title>
        <authorList>
            <person name="Li L."/>
        </authorList>
    </citation>
    <scope>NUCLEOTIDE SEQUENCE [LARGE SCALE GENOMIC DNA]</scope>
    <source>
        <strain evidence="1 2">LHW63015</strain>
    </source>
</reference>
<keyword evidence="2" id="KW-1185">Reference proteome</keyword>
<gene>
    <name evidence="1" type="ORF">DP939_23300</name>
</gene>
<dbReference type="Proteomes" id="UP000253303">
    <property type="component" value="Unassembled WGS sequence"/>
</dbReference>
<proteinExistence type="predicted"/>
<evidence type="ECO:0000313" key="1">
    <source>
        <dbReference type="EMBL" id="RBQ17790.1"/>
    </source>
</evidence>
<sequence length="192" mass="21367">MWADLRAHGRTVLVETVESDHAVCTTLTNSDEVHRLLNQADPCHTTRDMRGTISRIRLDRFRPTANGFEYVTSAGAHLSARVTTFPTPVQRAIDYGHNLHAVRVCVDDLRGVPGGDTIHIDFLITAPDEFYELNATWAPDSGSGSWAFDWAFARPASQQNHCIPLDTWAEVCAFLDRHAVSDAHRSTRRTGA</sequence>
<name>A0A366LW29_9ACTN</name>
<accession>A0A366LW29</accession>
<dbReference type="EMBL" id="QMEY01000010">
    <property type="protein sequence ID" value="RBQ17790.1"/>
    <property type="molecule type" value="Genomic_DNA"/>
</dbReference>
<organism evidence="1 2">
    <name type="scientific">Spongiactinospora rosea</name>
    <dbReference type="NCBI Taxonomy" id="2248750"/>
    <lineage>
        <taxon>Bacteria</taxon>
        <taxon>Bacillati</taxon>
        <taxon>Actinomycetota</taxon>
        <taxon>Actinomycetes</taxon>
        <taxon>Streptosporangiales</taxon>
        <taxon>Streptosporangiaceae</taxon>
        <taxon>Spongiactinospora</taxon>
    </lineage>
</organism>
<protein>
    <submittedName>
        <fullName evidence="1">Uncharacterized protein</fullName>
    </submittedName>
</protein>